<evidence type="ECO:0000256" key="7">
    <source>
        <dbReference type="ARBA" id="ARBA00022777"/>
    </source>
</evidence>
<accession>A0ABP8N8I1</accession>
<dbReference type="Pfam" id="PF07730">
    <property type="entry name" value="HisKA_3"/>
    <property type="match status" value="1"/>
</dbReference>
<dbReference type="SUPFAM" id="SSF48452">
    <property type="entry name" value="TPR-like"/>
    <property type="match status" value="2"/>
</dbReference>
<keyword evidence="8" id="KW-0802">TPR repeat</keyword>
<dbReference type="Gene3D" id="1.20.5.1930">
    <property type="match status" value="1"/>
</dbReference>
<dbReference type="Pfam" id="PF25068">
    <property type="entry name" value="ARM_TT21_4th"/>
    <property type="match status" value="1"/>
</dbReference>
<keyword evidence="4" id="KW-0808">Transferase</keyword>
<evidence type="ECO:0000256" key="5">
    <source>
        <dbReference type="ARBA" id="ARBA00022737"/>
    </source>
</evidence>
<dbReference type="Gene3D" id="1.25.40.10">
    <property type="entry name" value="Tetratricopeptide repeat domain"/>
    <property type="match status" value="2"/>
</dbReference>
<evidence type="ECO:0000259" key="12">
    <source>
        <dbReference type="PROSITE" id="PS50109"/>
    </source>
</evidence>
<dbReference type="PANTHER" id="PTHR24421">
    <property type="entry name" value="NITRATE/NITRITE SENSOR PROTEIN NARX-RELATED"/>
    <property type="match status" value="1"/>
</dbReference>
<dbReference type="InterPro" id="IPR056836">
    <property type="entry name" value="ARM_TT21_4th"/>
</dbReference>
<comment type="caution">
    <text evidence="13">The sequence shown here is derived from an EMBL/GenBank/DDBJ whole genome shotgun (WGS) entry which is preliminary data.</text>
</comment>
<name>A0ABP8N8I1_9BACT</name>
<reference evidence="14" key="1">
    <citation type="journal article" date="2019" name="Int. J. Syst. Evol. Microbiol.">
        <title>The Global Catalogue of Microorganisms (GCM) 10K type strain sequencing project: providing services to taxonomists for standard genome sequencing and annotation.</title>
        <authorList>
            <consortium name="The Broad Institute Genomics Platform"/>
            <consortium name="The Broad Institute Genome Sequencing Center for Infectious Disease"/>
            <person name="Wu L."/>
            <person name="Ma J."/>
        </authorList>
    </citation>
    <scope>NUCLEOTIDE SEQUENCE [LARGE SCALE GENOMIC DNA]</scope>
    <source>
        <strain evidence="14">JCM 32105</strain>
    </source>
</reference>
<dbReference type="InterPro" id="IPR019734">
    <property type="entry name" value="TPR_rpt"/>
</dbReference>
<evidence type="ECO:0000256" key="10">
    <source>
        <dbReference type="ARBA" id="ARBA00023012"/>
    </source>
</evidence>
<gene>
    <name evidence="13" type="ORF">GCM10023093_06910</name>
</gene>
<organism evidence="13 14">
    <name type="scientific">Nemorincola caseinilytica</name>
    <dbReference type="NCBI Taxonomy" id="2054315"/>
    <lineage>
        <taxon>Bacteria</taxon>
        <taxon>Pseudomonadati</taxon>
        <taxon>Bacteroidota</taxon>
        <taxon>Chitinophagia</taxon>
        <taxon>Chitinophagales</taxon>
        <taxon>Chitinophagaceae</taxon>
        <taxon>Nemorincola</taxon>
    </lineage>
</organism>
<comment type="catalytic activity">
    <reaction evidence="1">
        <text>ATP + protein L-histidine = ADP + protein N-phospho-L-histidine.</text>
        <dbReference type="EC" id="2.7.13.3"/>
    </reaction>
</comment>
<dbReference type="SUPFAM" id="SSF55874">
    <property type="entry name" value="ATPase domain of HSP90 chaperone/DNA topoisomerase II/histidine kinase"/>
    <property type="match status" value="1"/>
</dbReference>
<evidence type="ECO:0000256" key="9">
    <source>
        <dbReference type="ARBA" id="ARBA00022840"/>
    </source>
</evidence>
<evidence type="ECO:0000256" key="1">
    <source>
        <dbReference type="ARBA" id="ARBA00000085"/>
    </source>
</evidence>
<evidence type="ECO:0000256" key="2">
    <source>
        <dbReference type="ARBA" id="ARBA00012438"/>
    </source>
</evidence>
<keyword evidence="5" id="KW-0677">Repeat</keyword>
<dbReference type="Proteomes" id="UP001500067">
    <property type="component" value="Unassembled WGS sequence"/>
</dbReference>
<feature type="domain" description="Histidine kinase" evidence="12">
    <location>
        <begin position="407"/>
        <end position="599"/>
    </location>
</feature>
<evidence type="ECO:0000313" key="14">
    <source>
        <dbReference type="Proteomes" id="UP001500067"/>
    </source>
</evidence>
<evidence type="ECO:0000256" key="4">
    <source>
        <dbReference type="ARBA" id="ARBA00022679"/>
    </source>
</evidence>
<dbReference type="Gene3D" id="3.30.565.10">
    <property type="entry name" value="Histidine kinase-like ATPase, C-terminal domain"/>
    <property type="match status" value="1"/>
</dbReference>
<evidence type="ECO:0000256" key="3">
    <source>
        <dbReference type="ARBA" id="ARBA00022553"/>
    </source>
</evidence>
<evidence type="ECO:0000313" key="13">
    <source>
        <dbReference type="EMBL" id="GAA4461731.1"/>
    </source>
</evidence>
<keyword evidence="11" id="KW-0812">Transmembrane</keyword>
<evidence type="ECO:0000256" key="6">
    <source>
        <dbReference type="ARBA" id="ARBA00022741"/>
    </source>
</evidence>
<dbReference type="Pfam" id="PF02518">
    <property type="entry name" value="HATPase_c"/>
    <property type="match status" value="1"/>
</dbReference>
<dbReference type="InterPro" id="IPR011990">
    <property type="entry name" value="TPR-like_helical_dom_sf"/>
</dbReference>
<dbReference type="CDD" id="cd16917">
    <property type="entry name" value="HATPase_UhpB-NarQ-NarX-like"/>
    <property type="match status" value="1"/>
</dbReference>
<keyword evidence="7 13" id="KW-0418">Kinase</keyword>
<sequence>MDSLYVKACSQLDPDSSIRCFEQLLSLSIAGKNDSLTNGTLLKLGELYVVKGDLAKGLTYTKQALSYTSSLSLLDQANVYGHLGSIYFSIGDYVSATENFYLGLSYIKRSDNMTSGLDACIYRYLGMINIRLHQNEKALHYLDLGEASARRNGSKNLVAILLLCKGEYYTGIHRIDSARKCFDAAVVIADKIARTDLKVEAYEGIGKALIEAANYKEAVHFLQLAIDVGDSIEKSTAIDASYYLGEALYRLRRYNDAERVLVNALEQASAAQLKDNKIKGYTILTEVYKATGQYPKAMECMDSFIVLKESLENAEKTRAINLMDIKYQTAQKDKRIAKSELLIARQNSKIARKNMWMLIIGGSVLLLLVVSGGIYSHSLNRQRSLEKENKIGILQAAVRGGDNERRRIARELHDGIGGMLSAAIMRFSSMHHEYPAITGTRGYSEAMDILREMGDEIRKTAHNLMPEVLLKQSLPDAIRAYCNNVHKSDALHIDLQRYGSFDDVTQDQKLNLYRIVQELIKNIIEHAGASHAMVQLFRNEQALIVIVEDDGCGFDKTFVKMGQGLHNIQTRVHSLDGKLTLESTPGRGTSIFIEIETERSNSDKAA</sequence>
<dbReference type="GO" id="GO:0016301">
    <property type="term" value="F:kinase activity"/>
    <property type="evidence" value="ECO:0007669"/>
    <property type="project" value="UniProtKB-KW"/>
</dbReference>
<dbReference type="SMART" id="SM00387">
    <property type="entry name" value="HATPase_c"/>
    <property type="match status" value="1"/>
</dbReference>
<dbReference type="InterPro" id="IPR036890">
    <property type="entry name" value="HATPase_C_sf"/>
</dbReference>
<protein>
    <recommendedName>
        <fullName evidence="2">histidine kinase</fullName>
        <ecNumber evidence="2">2.7.13.3</ecNumber>
    </recommendedName>
</protein>
<feature type="transmembrane region" description="Helical" evidence="11">
    <location>
        <begin position="355"/>
        <end position="375"/>
    </location>
</feature>
<dbReference type="PANTHER" id="PTHR24421:SF10">
    <property type="entry name" value="NITRATE_NITRITE SENSOR PROTEIN NARQ"/>
    <property type="match status" value="1"/>
</dbReference>
<dbReference type="InterPro" id="IPR050482">
    <property type="entry name" value="Sensor_HK_TwoCompSys"/>
</dbReference>
<evidence type="ECO:0000256" key="11">
    <source>
        <dbReference type="SAM" id="Phobius"/>
    </source>
</evidence>
<keyword evidence="3" id="KW-0597">Phosphoprotein</keyword>
<keyword evidence="10" id="KW-0902">Two-component regulatory system</keyword>
<proteinExistence type="predicted"/>
<keyword evidence="14" id="KW-1185">Reference proteome</keyword>
<keyword evidence="11" id="KW-0472">Membrane</keyword>
<dbReference type="EMBL" id="BAABFA010000005">
    <property type="protein sequence ID" value="GAA4461731.1"/>
    <property type="molecule type" value="Genomic_DNA"/>
</dbReference>
<evidence type="ECO:0000256" key="8">
    <source>
        <dbReference type="ARBA" id="ARBA00022803"/>
    </source>
</evidence>
<keyword evidence="9" id="KW-0067">ATP-binding</keyword>
<dbReference type="SMART" id="SM00028">
    <property type="entry name" value="TPR"/>
    <property type="match status" value="7"/>
</dbReference>
<dbReference type="InterPro" id="IPR005467">
    <property type="entry name" value="His_kinase_dom"/>
</dbReference>
<dbReference type="InterPro" id="IPR003594">
    <property type="entry name" value="HATPase_dom"/>
</dbReference>
<keyword evidence="6" id="KW-0547">Nucleotide-binding</keyword>
<dbReference type="InterPro" id="IPR011712">
    <property type="entry name" value="Sig_transdc_His_kin_sub3_dim/P"/>
</dbReference>
<dbReference type="PROSITE" id="PS50109">
    <property type="entry name" value="HIS_KIN"/>
    <property type="match status" value="1"/>
</dbReference>
<keyword evidence="11" id="KW-1133">Transmembrane helix</keyword>
<dbReference type="EC" id="2.7.13.3" evidence="2"/>